<evidence type="ECO:0000313" key="2">
    <source>
        <dbReference type="Proteomes" id="UP000177247"/>
    </source>
</evidence>
<dbReference type="Proteomes" id="UP000177247">
    <property type="component" value="Unassembled WGS sequence"/>
</dbReference>
<name>A0A1G2FKC1_9BACT</name>
<reference evidence="1 2" key="1">
    <citation type="journal article" date="2016" name="Nat. Commun.">
        <title>Thousands of microbial genomes shed light on interconnected biogeochemical processes in an aquifer system.</title>
        <authorList>
            <person name="Anantharaman K."/>
            <person name="Brown C.T."/>
            <person name="Hug L.A."/>
            <person name="Sharon I."/>
            <person name="Castelle C.J."/>
            <person name="Probst A.J."/>
            <person name="Thomas B.C."/>
            <person name="Singh A."/>
            <person name="Wilkins M.J."/>
            <person name="Karaoz U."/>
            <person name="Brodie E.L."/>
            <person name="Williams K.H."/>
            <person name="Hubbard S.S."/>
            <person name="Banfield J.F."/>
        </authorList>
    </citation>
    <scope>NUCLEOTIDE SEQUENCE [LARGE SCALE GENOMIC DNA]</scope>
</reference>
<accession>A0A1G2FKC1</accession>
<sequence length="309" mass="36630">MEIKEKKIFQKALYRSKQEKSHNLIEERVNNLLFKEKNLSSSYLIIINPETKTRLDLQELLPKNFIFAPAELRQIEYLIDKEKKSLQIIPIQVNLNSYHGTKNSTDDFYEMPLSARIVYGDLTKKGGFLSLMHEISHAWQDVYYENFGQSNFEEFYNQLTTKLSIIAAAKEIAQERKWSPEEFEEIVMKGQREELKDMGVEIDEKIFTEEIKTLKESETKIFDTTLKRSYIIKSEKLNQLVADYERQERDAWAHAIKVLKFLRKKGIDLEPQLKTLSDFKEIIYRCLDSYQKLLEKMIESSTKKIRFAR</sequence>
<organism evidence="1 2">
    <name type="scientific">Candidatus Portnoybacteria bacterium RIFCSPHIGHO2_12_FULL_40_11</name>
    <dbReference type="NCBI Taxonomy" id="1801998"/>
    <lineage>
        <taxon>Bacteria</taxon>
        <taxon>Candidatus Portnoyibacteriota</taxon>
    </lineage>
</organism>
<evidence type="ECO:0000313" key="1">
    <source>
        <dbReference type="EMBL" id="OGZ38539.1"/>
    </source>
</evidence>
<proteinExistence type="predicted"/>
<dbReference type="AlphaFoldDB" id="A0A1G2FKC1"/>
<protein>
    <submittedName>
        <fullName evidence="1">Uncharacterized protein</fullName>
    </submittedName>
</protein>
<dbReference type="EMBL" id="MHNC01000023">
    <property type="protein sequence ID" value="OGZ38539.1"/>
    <property type="molecule type" value="Genomic_DNA"/>
</dbReference>
<gene>
    <name evidence="1" type="ORF">A3E90_01965</name>
</gene>
<comment type="caution">
    <text evidence="1">The sequence shown here is derived from an EMBL/GenBank/DDBJ whole genome shotgun (WGS) entry which is preliminary data.</text>
</comment>